<feature type="binding site" evidence="18">
    <location>
        <position position="48"/>
    </location>
    <ligand>
        <name>Ca(2+)</name>
        <dbReference type="ChEBI" id="CHEBI:29108"/>
    </ligand>
</feature>
<evidence type="ECO:0000256" key="18">
    <source>
        <dbReference type="PIRSR" id="PIRSR004803-3"/>
    </source>
</evidence>
<evidence type="ECO:0000256" key="15">
    <source>
        <dbReference type="PIRNR" id="PIRNR004803"/>
    </source>
</evidence>
<feature type="binding site" evidence="18">
    <location>
        <position position="161"/>
    </location>
    <ligand>
        <name>Zn(2+)</name>
        <dbReference type="ChEBI" id="CHEBI:29105"/>
        <label>1</label>
        <note>catalytic</note>
    </ligand>
</feature>
<comment type="function">
    <text evidence="12">Counteracts the endogenous Pycsar antiviral defense system. Phosphodiesterase that enables metal-dependent hydrolysis of host cyclic nucleotide Pycsar defense signals such as cCMP and cUMP.</text>
</comment>
<dbReference type="InterPro" id="IPR004613">
    <property type="entry name" value="RNase_J"/>
</dbReference>
<dbReference type="CDD" id="cd07714">
    <property type="entry name" value="RNaseJ_MBL-fold"/>
    <property type="match status" value="1"/>
</dbReference>
<feature type="active site" description="Proton acceptor" evidence="16">
    <location>
        <position position="366"/>
    </location>
</feature>
<accession>A0A850ETU9</accession>
<dbReference type="GO" id="GO:0008270">
    <property type="term" value="F:zinc ion binding"/>
    <property type="evidence" value="ECO:0007669"/>
    <property type="project" value="InterPro"/>
</dbReference>
<evidence type="ECO:0000256" key="5">
    <source>
        <dbReference type="ARBA" id="ARBA00022723"/>
    </source>
</evidence>
<evidence type="ECO:0000256" key="7">
    <source>
        <dbReference type="ARBA" id="ARBA00022801"/>
    </source>
</evidence>
<feature type="binding site" evidence="18">
    <location>
        <position position="75"/>
    </location>
    <ligand>
        <name>Zn(2+)</name>
        <dbReference type="ChEBI" id="CHEBI:29105"/>
        <label>1</label>
        <note>catalytic</note>
    </ligand>
</feature>
<dbReference type="GO" id="GO:0003723">
    <property type="term" value="F:RNA binding"/>
    <property type="evidence" value="ECO:0007669"/>
    <property type="project" value="UniProtKB-UniRule"/>
</dbReference>
<feature type="binding site" evidence="17">
    <location>
        <begin position="230"/>
        <end position="232"/>
    </location>
    <ligand>
        <name>substrate</name>
    </ligand>
</feature>
<feature type="binding site" evidence="18">
    <location>
        <position position="388"/>
    </location>
    <ligand>
        <name>Zn(2+)</name>
        <dbReference type="ChEBI" id="CHEBI:29105"/>
        <label>1</label>
        <note>catalytic</note>
    </ligand>
</feature>
<feature type="binding site" evidence="18">
    <location>
        <position position="71"/>
    </location>
    <ligand>
        <name>Zn(2+)</name>
        <dbReference type="ChEBI" id="CHEBI:29105"/>
        <label>1</label>
        <note>catalytic</note>
    </ligand>
</feature>
<dbReference type="EMBL" id="JABWCS010000221">
    <property type="protein sequence ID" value="NUU64275.1"/>
    <property type="molecule type" value="Genomic_DNA"/>
</dbReference>
<feature type="binding site" evidence="18">
    <location>
        <position position="76"/>
    </location>
    <ligand>
        <name>Zn(2+)</name>
        <dbReference type="ChEBI" id="CHEBI:29105"/>
        <label>1</label>
        <note>catalytic</note>
    </ligand>
</feature>
<feature type="domain" description="Metallo-beta-lactamase" evidence="19">
    <location>
        <begin position="18"/>
        <end position="212"/>
    </location>
</feature>
<keyword evidence="3 14" id="KW-0698">rRNA processing</keyword>
<evidence type="ECO:0000256" key="14">
    <source>
        <dbReference type="HAMAP-Rule" id="MF_01491"/>
    </source>
</evidence>
<evidence type="ECO:0000256" key="9">
    <source>
        <dbReference type="ARBA" id="ARBA00022839"/>
    </source>
</evidence>
<dbReference type="InterPro" id="IPR001587">
    <property type="entry name" value="RNase_J_CS"/>
</dbReference>
<dbReference type="NCBIfam" id="TIGR00649">
    <property type="entry name" value="MG423"/>
    <property type="match status" value="1"/>
</dbReference>
<dbReference type="PANTHER" id="PTHR43694:SF4">
    <property type="entry name" value="RIBONUCLEASE J 2"/>
    <property type="match status" value="1"/>
</dbReference>
<keyword evidence="10 14" id="KW-0694">RNA-binding</keyword>
<dbReference type="Gene3D" id="3.60.15.10">
    <property type="entry name" value="Ribonuclease Z/Hydroxyacylglutathione hydrolase-like"/>
    <property type="match status" value="1"/>
</dbReference>
<keyword evidence="4 14" id="KW-0540">Nuclease</keyword>
<protein>
    <recommendedName>
        <fullName evidence="14 15">Ribonuclease J</fullName>
        <shortName evidence="14">RNase J</shortName>
        <ecNumber evidence="14 15">3.1.-.-</ecNumber>
    </recommendedName>
</protein>
<dbReference type="InterPro" id="IPR041636">
    <property type="entry name" value="RNase_J_C"/>
</dbReference>
<dbReference type="InterPro" id="IPR030854">
    <property type="entry name" value="RNase_J_bac"/>
</dbReference>
<dbReference type="SUPFAM" id="SSF56281">
    <property type="entry name" value="Metallo-hydrolase/oxidoreductase"/>
    <property type="match status" value="1"/>
</dbReference>
<evidence type="ECO:0000256" key="17">
    <source>
        <dbReference type="PIRSR" id="PIRSR004803-2"/>
    </source>
</evidence>
<dbReference type="GO" id="GO:0004521">
    <property type="term" value="F:RNA endonuclease activity"/>
    <property type="evidence" value="ECO:0007669"/>
    <property type="project" value="UniProtKB-UniRule"/>
</dbReference>
<dbReference type="Pfam" id="PF07521">
    <property type="entry name" value="RMMBL"/>
    <property type="match status" value="1"/>
</dbReference>
<comment type="function">
    <text evidence="14">An RNase that has 5'-3' exonuclease and possibly endonuclease activity. Involved in maturation of rRNA and in some organisms also mRNA maturation and/or decay.</text>
</comment>
<dbReference type="AlphaFoldDB" id="A0A850ETU9"/>
<sequence length="554" mass="60918">MSGERLWIAALGGVNEIGKNMYLVQYADDIIVIDCGAKFPDESLLGIDLIIPDVSYLLNNIDKVRGLVVTHGHEDHIGGIPYLLKQLNIPIYASRLTLGLIENKLKEHGLLRQTSLHCIDADSTLDFGTITTTFFNTNHSIPDCLGVVFDTPEGTVVHTGDFKFDMTPVNKPYPDLHRMAEIGKKGVKILLSESTNAERPGFTPSERLVGSHMEEAFKNAEQRIFVSTFASNVHRLQQVVDAAHHTGRKLTLLGRSMVAVVGVAQELGYLDIPDGMLIEPAEAADLPPEQCAVLCTGSQGEPMAALSRLANSSNRLMEIQAGDTVLIAANPIPGNERNVARIVDNLYMLGARVIYGSRSELHVSGHGSQEELKLMLTLMKPEYFIPVHGEYRMLHHHSLLAEAVGVNPEKIFILKNGDIVEAAGGTVRQSGKKLTAGQILVDGLGIGDIGNVVLRDRRQLSADGILITVITLSQTDGRLLNSPDTISRGFIYIRNSETLMDEINQLVTDTLHKMHKADLGQWNIMKQTIKDVLGKFLYEKTKRRPMILPIIIEV</sequence>
<keyword evidence="6 14" id="KW-0255">Endonuclease</keyword>
<comment type="subcellular location">
    <subcellularLocation>
        <location evidence="1 14 15">Cytoplasm</location>
    </subcellularLocation>
</comment>
<evidence type="ECO:0000256" key="11">
    <source>
        <dbReference type="ARBA" id="ARBA00034221"/>
    </source>
</evidence>
<evidence type="ECO:0000256" key="16">
    <source>
        <dbReference type="PIRSR" id="PIRSR004803-1"/>
    </source>
</evidence>
<evidence type="ECO:0000256" key="2">
    <source>
        <dbReference type="ARBA" id="ARBA00022490"/>
    </source>
</evidence>
<comment type="cofactor">
    <cofactor evidence="15 18">
        <name>Zn(2+)</name>
        <dbReference type="ChEBI" id="CHEBI:29105"/>
    </cofactor>
    <text evidence="15 18">Binds 2 Zn(2+) ions per subunit. It is not clear if Zn(2+) or Mg(2+) is physiologically important.</text>
</comment>
<dbReference type="PROSITE" id="PS01292">
    <property type="entry name" value="UPF0036"/>
    <property type="match status" value="1"/>
</dbReference>
<dbReference type="RefSeq" id="WP_175374831.1">
    <property type="nucleotide sequence ID" value="NZ_JABWCS010000221.1"/>
</dbReference>
<evidence type="ECO:0000313" key="21">
    <source>
        <dbReference type="Proteomes" id="UP000564806"/>
    </source>
</evidence>
<feature type="binding site" evidence="18">
    <location>
        <position position="46"/>
    </location>
    <ligand>
        <name>Ca(2+)</name>
        <dbReference type="ChEBI" id="CHEBI:29108"/>
    </ligand>
</feature>
<evidence type="ECO:0000256" key="10">
    <source>
        <dbReference type="ARBA" id="ARBA00022884"/>
    </source>
</evidence>
<dbReference type="Proteomes" id="UP000564806">
    <property type="component" value="Unassembled WGS sequence"/>
</dbReference>
<dbReference type="HAMAP" id="MF_01491">
    <property type="entry name" value="RNase_J_bact"/>
    <property type="match status" value="1"/>
</dbReference>
<evidence type="ECO:0000313" key="20">
    <source>
        <dbReference type="EMBL" id="NUU64275.1"/>
    </source>
</evidence>
<dbReference type="Pfam" id="PF00753">
    <property type="entry name" value="Lactamase_B"/>
    <property type="match status" value="1"/>
</dbReference>
<dbReference type="Pfam" id="PF22505">
    <property type="entry name" value="RNase_J_b_CASP"/>
    <property type="match status" value="1"/>
</dbReference>
<comment type="catalytic activity">
    <reaction evidence="13">
        <text>3',5'-cyclic UMP + H2O = UMP + H(+)</text>
        <dbReference type="Rhea" id="RHEA:70575"/>
        <dbReference type="ChEBI" id="CHEBI:15377"/>
        <dbReference type="ChEBI" id="CHEBI:15378"/>
        <dbReference type="ChEBI" id="CHEBI:57865"/>
        <dbReference type="ChEBI" id="CHEBI:184387"/>
    </reaction>
    <physiologicalReaction direction="left-to-right" evidence="13">
        <dbReference type="Rhea" id="RHEA:70576"/>
    </physiologicalReaction>
</comment>
<dbReference type="Gene3D" id="3.40.50.10710">
    <property type="entry name" value="Metallo-hydrolase/oxidoreductase"/>
    <property type="match status" value="1"/>
</dbReference>
<dbReference type="Gene3D" id="3.10.20.580">
    <property type="match status" value="1"/>
</dbReference>
<gene>
    <name evidence="14" type="primary">rnj</name>
    <name evidence="20" type="ORF">HPT30_28375</name>
</gene>
<dbReference type="InterPro" id="IPR055132">
    <property type="entry name" value="RNase_J_b_CASP"/>
</dbReference>
<keyword evidence="7 14" id="KW-0378">Hydrolase</keyword>
<dbReference type="InterPro" id="IPR042173">
    <property type="entry name" value="RNase_J_2"/>
</dbReference>
<dbReference type="FunFam" id="3.10.20.580:FF:000001">
    <property type="entry name" value="Ribonuclease J"/>
    <property type="match status" value="1"/>
</dbReference>
<comment type="subunit">
    <text evidence="14">Homodimer, may be a subunit of the RNA degradosome.</text>
</comment>
<dbReference type="Pfam" id="PF17770">
    <property type="entry name" value="RNase_J_C"/>
    <property type="match status" value="1"/>
</dbReference>
<name>A0A850ETU9_9BACL</name>
<feature type="binding site" evidence="18">
    <location>
        <position position="442"/>
    </location>
    <ligand>
        <name>Ca(2+)</name>
        <dbReference type="ChEBI" id="CHEBI:29108"/>
    </ligand>
</feature>
<comment type="cofactor">
    <cofactor evidence="18">
        <name>Ca(2+)</name>
        <dbReference type="ChEBI" id="CHEBI:29108"/>
    </cofactor>
    <text evidence="18">Binds 1 Ca(2+) cation per subunit. Seen in 1 crystal structure, it is not clear if it is physiologically important.</text>
</comment>
<organism evidence="20 21">
    <name type="scientific">Paenibacillus agri</name>
    <dbReference type="NCBI Taxonomy" id="2744309"/>
    <lineage>
        <taxon>Bacteria</taxon>
        <taxon>Bacillati</taxon>
        <taxon>Bacillota</taxon>
        <taxon>Bacilli</taxon>
        <taxon>Bacillales</taxon>
        <taxon>Paenibacillaceae</taxon>
        <taxon>Paenibacillus</taxon>
    </lineage>
</organism>
<dbReference type="InterPro" id="IPR001279">
    <property type="entry name" value="Metallo-B-lactamas"/>
</dbReference>
<comment type="similarity">
    <text evidence="14 15">Belongs to the metallo-beta-lactamase superfamily. RNA-metabolizing metallo-beta-lactamase-like family. Bacterial RNase J subfamily.</text>
</comment>
<evidence type="ECO:0000256" key="8">
    <source>
        <dbReference type="ARBA" id="ARBA00022833"/>
    </source>
</evidence>
<evidence type="ECO:0000256" key="12">
    <source>
        <dbReference type="ARBA" id="ARBA00034301"/>
    </source>
</evidence>
<evidence type="ECO:0000256" key="4">
    <source>
        <dbReference type="ARBA" id="ARBA00022722"/>
    </source>
</evidence>
<feature type="binding site" evidence="18">
    <location>
        <position position="139"/>
    </location>
    <ligand>
        <name>Zn(2+)</name>
        <dbReference type="ChEBI" id="CHEBI:29105"/>
        <label>1</label>
        <note>catalytic</note>
    </ligand>
</feature>
<dbReference type="SMART" id="SM00849">
    <property type="entry name" value="Lactamase_B"/>
    <property type="match status" value="1"/>
</dbReference>
<dbReference type="InterPro" id="IPR011108">
    <property type="entry name" value="RMMBL"/>
</dbReference>
<dbReference type="GO" id="GO:0004534">
    <property type="term" value="F:5'-3' RNA exonuclease activity"/>
    <property type="evidence" value="ECO:0007669"/>
    <property type="project" value="UniProtKB-UniRule"/>
</dbReference>
<proteinExistence type="inferred from homology"/>
<evidence type="ECO:0000256" key="3">
    <source>
        <dbReference type="ARBA" id="ARBA00022552"/>
    </source>
</evidence>
<feature type="binding site" evidence="14 17">
    <location>
        <begin position="362"/>
        <end position="366"/>
    </location>
    <ligand>
        <name>substrate</name>
    </ligand>
</feature>
<keyword evidence="5 15" id="KW-0479">Metal-binding</keyword>
<dbReference type="InterPro" id="IPR036866">
    <property type="entry name" value="RibonucZ/Hydroxyglut_hydro"/>
</dbReference>
<evidence type="ECO:0000256" key="1">
    <source>
        <dbReference type="ARBA" id="ARBA00004496"/>
    </source>
</evidence>
<feature type="active site" description="Proton donor" evidence="16">
    <location>
        <position position="193"/>
    </location>
</feature>
<evidence type="ECO:0000259" key="19">
    <source>
        <dbReference type="SMART" id="SM00849"/>
    </source>
</evidence>
<keyword evidence="21" id="KW-1185">Reference proteome</keyword>
<comment type="caution">
    <text evidence="20">The sequence shown here is derived from an EMBL/GenBank/DDBJ whole genome shotgun (WGS) entry which is preliminary data.</text>
</comment>
<feature type="binding site" evidence="18">
    <location>
        <position position="73"/>
    </location>
    <ligand>
        <name>Zn(2+)</name>
        <dbReference type="ChEBI" id="CHEBI:29105"/>
        <label>1</label>
        <note>catalytic</note>
    </ligand>
</feature>
<dbReference type="GO" id="GO:0005737">
    <property type="term" value="C:cytoplasm"/>
    <property type="evidence" value="ECO:0007669"/>
    <property type="project" value="UniProtKB-SubCell"/>
</dbReference>
<reference evidence="20" key="1">
    <citation type="submission" date="2020-06" db="EMBL/GenBank/DDBJ databases">
        <title>Paenibacillus sp. nov., isolated from soil.</title>
        <authorList>
            <person name="Seo Y.L."/>
        </authorList>
    </citation>
    <scope>NUCLEOTIDE SEQUENCE [LARGE SCALE GENOMIC DNA]</scope>
    <source>
        <strain evidence="20">JW14</strain>
    </source>
</reference>
<dbReference type="PIRSF" id="PIRSF004803">
    <property type="entry name" value="RnjA"/>
    <property type="match status" value="1"/>
</dbReference>
<keyword evidence="18" id="KW-0106">Calcium</keyword>
<evidence type="ECO:0000256" key="13">
    <source>
        <dbReference type="ARBA" id="ARBA00048505"/>
    </source>
</evidence>
<dbReference type="EC" id="3.1.-.-" evidence="14 15"/>
<keyword evidence="2 14" id="KW-0963">Cytoplasm</keyword>
<keyword evidence="8 18" id="KW-0862">Zinc</keyword>
<keyword evidence="9 14" id="KW-0269">Exonuclease</keyword>
<dbReference type="GO" id="GO:0006364">
    <property type="term" value="P:rRNA processing"/>
    <property type="evidence" value="ECO:0007669"/>
    <property type="project" value="UniProtKB-UniRule"/>
</dbReference>
<comment type="catalytic activity">
    <reaction evidence="11">
        <text>3',5'-cyclic CMP + H2O = CMP + H(+)</text>
        <dbReference type="Rhea" id="RHEA:72675"/>
        <dbReference type="ChEBI" id="CHEBI:15377"/>
        <dbReference type="ChEBI" id="CHEBI:15378"/>
        <dbReference type="ChEBI" id="CHEBI:58003"/>
        <dbReference type="ChEBI" id="CHEBI:60377"/>
    </reaction>
    <physiologicalReaction direction="left-to-right" evidence="11">
        <dbReference type="Rhea" id="RHEA:72676"/>
    </physiologicalReaction>
</comment>
<evidence type="ECO:0000256" key="6">
    <source>
        <dbReference type="ARBA" id="ARBA00022759"/>
    </source>
</evidence>
<dbReference type="PANTHER" id="PTHR43694">
    <property type="entry name" value="RIBONUCLEASE J"/>
    <property type="match status" value="1"/>
</dbReference>